<dbReference type="CTD" id="100331874"/>
<dbReference type="PROSITE" id="PS00242">
    <property type="entry name" value="INTEGRIN_ALPHA"/>
    <property type="match status" value="1"/>
</dbReference>
<feature type="domain" description="Integrin alpha first immunoglubulin-like" evidence="15">
    <location>
        <begin position="461"/>
        <end position="610"/>
    </location>
</feature>
<dbReference type="AlphaFoldDB" id="V9KBC1"/>
<keyword evidence="6 14" id="KW-0130">Cell adhesion</keyword>
<dbReference type="Gene3D" id="2.60.40.1460">
    <property type="entry name" value="Integrin domains. Chain A, domain 2"/>
    <property type="match status" value="1"/>
</dbReference>
<dbReference type="GO" id="GO:0005178">
    <property type="term" value="F:integrin binding"/>
    <property type="evidence" value="ECO:0007669"/>
    <property type="project" value="TreeGrafter"/>
</dbReference>
<feature type="transmembrane region" description="Helical" evidence="14">
    <location>
        <begin position="995"/>
        <end position="1019"/>
    </location>
</feature>
<dbReference type="GO" id="GO:0007229">
    <property type="term" value="P:integrin-mediated signaling pathway"/>
    <property type="evidence" value="ECO:0007669"/>
    <property type="project" value="UniProtKB-KW"/>
</dbReference>
<dbReference type="GO" id="GO:0050900">
    <property type="term" value="P:leukocyte migration"/>
    <property type="evidence" value="ECO:0007669"/>
    <property type="project" value="TreeGrafter"/>
</dbReference>
<dbReference type="SUPFAM" id="SSF69179">
    <property type="entry name" value="Integrin domains"/>
    <property type="match status" value="3"/>
</dbReference>
<dbReference type="InterPro" id="IPR048286">
    <property type="entry name" value="Integrin_alpha_Ig-like_3"/>
</dbReference>
<reference evidence="18 20" key="3">
    <citation type="journal article" date="2014" name="Nature">
        <title>Elephant shark genome provides unique insights into gnathostome evolution.</title>
        <authorList>
            <consortium name="International Elephant Shark Genome Sequencing Consortium"/>
            <person name="Venkatesh B."/>
            <person name="Lee A.P."/>
            <person name="Ravi V."/>
            <person name="Maurya A.K."/>
            <person name="Lian M.M."/>
            <person name="Swann J.B."/>
            <person name="Ohta Y."/>
            <person name="Flajnik M.F."/>
            <person name="Sutoh Y."/>
            <person name="Kasahara M."/>
            <person name="Hoon S."/>
            <person name="Gangu V."/>
            <person name="Roy S.W."/>
            <person name="Irimia M."/>
            <person name="Korzh V."/>
            <person name="Kondrychyn I."/>
            <person name="Lim Z.W."/>
            <person name="Tay B.H."/>
            <person name="Tohari S."/>
            <person name="Kong K.W."/>
            <person name="Ho S."/>
            <person name="Lorente-Galdos B."/>
            <person name="Quilez J."/>
            <person name="Marques-Bonet T."/>
            <person name="Raney B.J."/>
            <person name="Ingham P.W."/>
            <person name="Tay A."/>
            <person name="Hillier L.W."/>
            <person name="Minx P."/>
            <person name="Boehm T."/>
            <person name="Wilson R.K."/>
            <person name="Brenner S."/>
            <person name="Warren W.C."/>
        </authorList>
    </citation>
    <scope>NUCLEOTIDE SEQUENCE</scope>
    <source>
        <tissue evidence="18">Intestine</tissue>
    </source>
</reference>
<dbReference type="GO" id="GO:0098609">
    <property type="term" value="P:cell-cell adhesion"/>
    <property type="evidence" value="ECO:0007669"/>
    <property type="project" value="TreeGrafter"/>
</dbReference>
<reference evidence="19" key="4">
    <citation type="submission" date="2025-05" db="UniProtKB">
        <authorList>
            <consortium name="Ensembl"/>
        </authorList>
    </citation>
    <scope>IDENTIFICATION</scope>
</reference>
<keyword evidence="20" id="KW-1185">Reference proteome</keyword>
<dbReference type="Gene3D" id="2.60.40.1510">
    <property type="entry name" value="ntegrin, alpha v. Chain A, domain 3"/>
    <property type="match status" value="1"/>
</dbReference>
<evidence type="ECO:0000256" key="7">
    <source>
        <dbReference type="ARBA" id="ARBA00022989"/>
    </source>
</evidence>
<dbReference type="PANTHER" id="PTHR23220">
    <property type="entry name" value="INTEGRIN ALPHA"/>
    <property type="match status" value="1"/>
</dbReference>
<dbReference type="SUPFAM" id="SSF69318">
    <property type="entry name" value="Integrin alpha N-terminal domain"/>
    <property type="match status" value="1"/>
</dbReference>
<evidence type="ECO:0000256" key="2">
    <source>
        <dbReference type="ARBA" id="ARBA00008054"/>
    </source>
</evidence>
<evidence type="ECO:0000256" key="10">
    <source>
        <dbReference type="ARBA" id="ARBA00023157"/>
    </source>
</evidence>
<evidence type="ECO:0000256" key="14">
    <source>
        <dbReference type="RuleBase" id="RU003762"/>
    </source>
</evidence>
<dbReference type="GeneTree" id="ENSGT00940000157746"/>
<evidence type="ECO:0000256" key="13">
    <source>
        <dbReference type="PROSITE-ProRule" id="PRU00803"/>
    </source>
</evidence>
<feature type="repeat" description="FG-GAP" evidence="13">
    <location>
        <begin position="294"/>
        <end position="355"/>
    </location>
</feature>
<comment type="subcellular location">
    <subcellularLocation>
        <location evidence="1 14">Membrane</location>
        <topology evidence="1 14">Single-pass type I membrane protein</topology>
    </subcellularLocation>
</comment>
<feature type="repeat" description="FG-GAP" evidence="13">
    <location>
        <begin position="356"/>
        <end position="411"/>
    </location>
</feature>
<dbReference type="InterPro" id="IPR018184">
    <property type="entry name" value="Integrin_alpha_C_CS"/>
</dbReference>
<keyword evidence="7 14" id="KW-1133">Transmembrane helix</keyword>
<dbReference type="GeneID" id="103183847"/>
<proteinExistence type="evidence at transcript level"/>
<keyword evidence="11 14" id="KW-0675">Receptor</keyword>
<evidence type="ECO:0000259" key="16">
    <source>
        <dbReference type="Pfam" id="PF20805"/>
    </source>
</evidence>
<dbReference type="RefSeq" id="XP_007899749.1">
    <property type="nucleotide sequence ID" value="XM_007901558.2"/>
</dbReference>
<keyword evidence="5" id="KW-0677">Repeat</keyword>
<evidence type="ECO:0000256" key="4">
    <source>
        <dbReference type="ARBA" id="ARBA00022729"/>
    </source>
</evidence>
<evidence type="ECO:0000259" key="15">
    <source>
        <dbReference type="Pfam" id="PF08441"/>
    </source>
</evidence>
<evidence type="ECO:0000313" key="20">
    <source>
        <dbReference type="Proteomes" id="UP000314986"/>
    </source>
</evidence>
<dbReference type="InterPro" id="IPR013519">
    <property type="entry name" value="Int_alpha_beta-p"/>
</dbReference>
<keyword evidence="12" id="KW-0325">Glycoprotein</keyword>
<dbReference type="Gene3D" id="1.20.5.930">
    <property type="entry name" value="Bicelle-embedded integrin alpha(iib) transmembrane segment"/>
    <property type="match status" value="1"/>
</dbReference>
<dbReference type="PROSITE" id="PS51470">
    <property type="entry name" value="FG_GAP"/>
    <property type="match status" value="4"/>
</dbReference>
<dbReference type="Ensembl" id="ENSCMIT00000021892.1">
    <property type="protein sequence ID" value="ENSCMIP00000021506.1"/>
    <property type="gene ID" value="ENSCMIG00000009788.1"/>
</dbReference>
<dbReference type="InterPro" id="IPR000413">
    <property type="entry name" value="Integrin_alpha"/>
</dbReference>
<dbReference type="OrthoDB" id="5317514at2759"/>
<dbReference type="InterPro" id="IPR028994">
    <property type="entry name" value="Integrin_alpha_N"/>
</dbReference>
<evidence type="ECO:0000313" key="19">
    <source>
        <dbReference type="Ensembl" id="ENSCMIP00000021506.1"/>
    </source>
</evidence>
<evidence type="ECO:0000256" key="9">
    <source>
        <dbReference type="ARBA" id="ARBA00023136"/>
    </source>
</evidence>
<evidence type="ECO:0000256" key="11">
    <source>
        <dbReference type="ARBA" id="ARBA00023170"/>
    </source>
</evidence>
<protein>
    <submittedName>
        <fullName evidence="18">Integrin alpha-3</fullName>
    </submittedName>
</protein>
<dbReference type="Pfam" id="PF08441">
    <property type="entry name" value="Integrin_A_Ig_1"/>
    <property type="match status" value="1"/>
</dbReference>
<dbReference type="InterPro" id="IPR013649">
    <property type="entry name" value="Integrin_alpha_Ig-like_1"/>
</dbReference>
<dbReference type="SMART" id="SM00191">
    <property type="entry name" value="Int_alpha"/>
    <property type="match status" value="5"/>
</dbReference>
<dbReference type="GO" id="GO:0008305">
    <property type="term" value="C:integrin complex"/>
    <property type="evidence" value="ECO:0007669"/>
    <property type="project" value="InterPro"/>
</dbReference>
<dbReference type="PANTHER" id="PTHR23220:SF89">
    <property type="entry name" value="INTEGRIN ALPHA-3"/>
    <property type="match status" value="1"/>
</dbReference>
<evidence type="ECO:0000256" key="12">
    <source>
        <dbReference type="ARBA" id="ARBA00023180"/>
    </source>
</evidence>
<dbReference type="Pfam" id="PF20805">
    <property type="entry name" value="Integrin_A_Ig_2"/>
    <property type="match status" value="1"/>
</dbReference>
<dbReference type="OMA" id="MCTFGIS"/>
<evidence type="ECO:0000256" key="6">
    <source>
        <dbReference type="ARBA" id="ARBA00022889"/>
    </source>
</evidence>
<dbReference type="Pfam" id="PF20806">
    <property type="entry name" value="Integrin_A_Ig_3"/>
    <property type="match status" value="1"/>
</dbReference>
<feature type="repeat" description="FG-GAP" evidence="13">
    <location>
        <begin position="415"/>
        <end position="476"/>
    </location>
</feature>
<dbReference type="Gene3D" id="2.130.10.130">
    <property type="entry name" value="Integrin alpha, N-terminal"/>
    <property type="match status" value="1"/>
</dbReference>
<feature type="domain" description="Integrin alpha second immunoglobulin-like" evidence="16">
    <location>
        <begin position="611"/>
        <end position="763"/>
    </location>
</feature>
<reference evidence="20" key="2">
    <citation type="journal article" date="2007" name="PLoS Biol.">
        <title>Survey sequencing and comparative analysis of the elephant shark (Callorhinchus milii) genome.</title>
        <authorList>
            <person name="Venkatesh B."/>
            <person name="Kirkness E.F."/>
            <person name="Loh Y.H."/>
            <person name="Halpern A.L."/>
            <person name="Lee A.P."/>
            <person name="Johnson J."/>
            <person name="Dandona N."/>
            <person name="Viswanathan L.D."/>
            <person name="Tay A."/>
            <person name="Venter J.C."/>
            <person name="Strausberg R.L."/>
            <person name="Brenner S."/>
        </authorList>
    </citation>
    <scope>NUCLEOTIDE SEQUENCE [LARGE SCALE GENOMIC DNA]</scope>
</reference>
<feature type="repeat" description="FG-GAP" evidence="13">
    <location>
        <begin position="30"/>
        <end position="95"/>
    </location>
</feature>
<evidence type="ECO:0000256" key="3">
    <source>
        <dbReference type="ARBA" id="ARBA00022692"/>
    </source>
</evidence>
<dbReference type="Pfam" id="PF01839">
    <property type="entry name" value="FG-GAP"/>
    <property type="match status" value="2"/>
</dbReference>
<comment type="similarity">
    <text evidence="2 14">Belongs to the integrin alpha chain family.</text>
</comment>
<sequence length="1056" mass="118846">MALCAAAGELRVQLQLLAALSIASAFNIDTRFPVLKRGPPDSYFGYSVALHRQLKGQDRHLLLVGAPKAEGLPDQLANRTGALFYCPITSREDDCVRADFETPTDLQKESKEDQWLGVTVASQGPGGKVLVCAHRYEKRQKNLRGEKRNLLGRCFVMSDDIAIDQNDYWDTTPAHFCENVGSDHQGLLMCQQGMAGGFTHPNHYAYYGAPGGWNWQGAVYVEQKNSTFFDLNILSDGPFRLPDLKKGNSYIGYSLMAGQQILSQNSFSYVAGGPRYDHTGAVFLLEQSKADDLKMEKVIRGNQTGSYFGSTVAVADLNNDNWKDLIVGAPHYFDHKKEIGGAVYIYMNEVGKFPNQHSLILNGTLDSLFGHVVSSIGDVNQDGFQDIAVGAPYDGDGKVYIYHGGARGLEPKPSQIIDGKHLNGGIQTFGYSISGNLDVDSNTYPDILIGTLSDKVTLLRSRPVINIKRNFTVHPETIDPSKCTEKSCITVELCFSYLTSTRKYNRNITLNYTLKAERERRSAPRVQFVKTMKDELEGFFSMPKTKCQKIELNLMNTVQDKLHPISITLTYDIYRPVSRGRQYVRSLDQFPVLNVQQTHNETREIHFEKDCGSDRVCHSNLQMMYEFGNFGKDEKFDPVNRLQNKQILEFDGKTKRLALQVNVSNFLNNSDTIGEDAHQAFLNITLPNTLSYSGVRADSARCNNRGQNVLCSLGNPFKKNQEMTLSILVQTKLIDLHTREINVMLQLTTESVQKDLMPVTASMLVQVELQVSLSREHKTHLAYFSGSVMGESAMKTFDDVGSSVDFTFQVVNIGEPLGNLGELYLSFLWPHEISNGKWLLYLTEIEMNGTDDQYCVPEGNVVNPLNLMMAKQTKQAVRRKREAVPAVDQEKRRLLSHAKAKDNLELECNNKHTANCRKFQCLLSNMTDKATVTLRARVWKSTFLEEYSDFSRIIVQMEASLYLKTNISTIKMDEAPVKAILYVMSNVDEEQQYEIPLWIIIVAVLAGVLLLSLIVLLLWKCGFFKRASTRAMYEAKEQKAEMKIQPSETERLTDDD</sequence>
<dbReference type="FunFam" id="1.20.5.930:FF:000001">
    <property type="entry name" value="Integrin subunit alpha V"/>
    <property type="match status" value="1"/>
</dbReference>
<keyword evidence="10" id="KW-1015">Disulfide bond</keyword>
<dbReference type="Gene3D" id="2.60.40.1530">
    <property type="entry name" value="ntegrin, alpha v. Chain A, domain 4"/>
    <property type="match status" value="1"/>
</dbReference>
<dbReference type="PRINTS" id="PR01185">
    <property type="entry name" value="INTEGRINA"/>
</dbReference>
<organism evidence="18">
    <name type="scientific">Callorhinchus milii</name>
    <name type="common">Ghost shark</name>
    <dbReference type="NCBI Taxonomy" id="7868"/>
    <lineage>
        <taxon>Eukaryota</taxon>
        <taxon>Metazoa</taxon>
        <taxon>Chordata</taxon>
        <taxon>Craniata</taxon>
        <taxon>Vertebrata</taxon>
        <taxon>Chondrichthyes</taxon>
        <taxon>Holocephali</taxon>
        <taxon>Chimaeriformes</taxon>
        <taxon>Callorhinchidae</taxon>
        <taxon>Callorhinchus</taxon>
    </lineage>
</organism>
<name>V9KBC1_CALMI</name>
<accession>V9KBC1</accession>
<evidence type="ECO:0000313" key="18">
    <source>
        <dbReference type="EMBL" id="AFO95176.1"/>
    </source>
</evidence>
<feature type="domain" description="Integrin alpha third immunoglobulin-like" evidence="17">
    <location>
        <begin position="772"/>
        <end position="976"/>
    </location>
</feature>
<evidence type="ECO:0000256" key="1">
    <source>
        <dbReference type="ARBA" id="ARBA00004479"/>
    </source>
</evidence>
<keyword evidence="4" id="KW-0732">Signal</keyword>
<dbReference type="GO" id="GO:0007160">
    <property type="term" value="P:cell-matrix adhesion"/>
    <property type="evidence" value="ECO:0007669"/>
    <property type="project" value="TreeGrafter"/>
</dbReference>
<evidence type="ECO:0000259" key="17">
    <source>
        <dbReference type="Pfam" id="PF20806"/>
    </source>
</evidence>
<keyword evidence="9 14" id="KW-0472">Membrane</keyword>
<evidence type="ECO:0000256" key="8">
    <source>
        <dbReference type="ARBA" id="ARBA00023037"/>
    </source>
</evidence>
<dbReference type="Proteomes" id="UP000314986">
    <property type="component" value="Unassembled WGS sequence"/>
</dbReference>
<dbReference type="InterPro" id="IPR048285">
    <property type="entry name" value="Integrin_alpha_Ig-like_2"/>
</dbReference>
<dbReference type="EMBL" id="JW862659">
    <property type="protein sequence ID" value="AFO95176.1"/>
    <property type="molecule type" value="mRNA"/>
</dbReference>
<reference evidence="20" key="1">
    <citation type="journal article" date="2006" name="Science">
        <title>Ancient noncoding elements conserved in the human genome.</title>
        <authorList>
            <person name="Venkatesh B."/>
            <person name="Kirkness E.F."/>
            <person name="Loh Y.H."/>
            <person name="Halpern A.L."/>
            <person name="Lee A.P."/>
            <person name="Johnson J."/>
            <person name="Dandona N."/>
            <person name="Viswanathan L.D."/>
            <person name="Tay A."/>
            <person name="Venter J.C."/>
            <person name="Strausberg R.L."/>
            <person name="Brenner S."/>
        </authorList>
    </citation>
    <scope>NUCLEOTIDE SEQUENCE [LARGE SCALE GENOMIC DNA]</scope>
</reference>
<gene>
    <name evidence="19" type="primary">itga3b</name>
</gene>
<evidence type="ECO:0000256" key="5">
    <source>
        <dbReference type="ARBA" id="ARBA00022737"/>
    </source>
</evidence>
<keyword evidence="3 14" id="KW-0812">Transmembrane</keyword>
<dbReference type="InterPro" id="IPR013517">
    <property type="entry name" value="FG-GAP"/>
</dbReference>
<dbReference type="InterPro" id="IPR032695">
    <property type="entry name" value="Integrin_dom_sf"/>
</dbReference>
<keyword evidence="8 14" id="KW-0401">Integrin</keyword>
<dbReference type="STRING" id="7868.ENSCMIP00000021506"/>
<dbReference type="GO" id="GO:0033627">
    <property type="term" value="P:cell adhesion mediated by integrin"/>
    <property type="evidence" value="ECO:0007669"/>
    <property type="project" value="TreeGrafter"/>
</dbReference>
<dbReference type="GO" id="GO:0009897">
    <property type="term" value="C:external side of plasma membrane"/>
    <property type="evidence" value="ECO:0007669"/>
    <property type="project" value="TreeGrafter"/>
</dbReference>